<evidence type="ECO:0000313" key="8">
    <source>
        <dbReference type="Proteomes" id="UP000077266"/>
    </source>
</evidence>
<dbReference type="PANTHER" id="PTHR31794">
    <property type="entry name" value="AUXIN EFFLUX TRANSPORTER FAMILY PROTEIN (EUROFUNG)"/>
    <property type="match status" value="1"/>
</dbReference>
<feature type="transmembrane region" description="Helical" evidence="6">
    <location>
        <begin position="417"/>
        <end position="440"/>
    </location>
</feature>
<comment type="subcellular location">
    <subcellularLocation>
        <location evidence="1">Membrane</location>
        <topology evidence="1">Multi-pass membrane protein</topology>
    </subcellularLocation>
</comment>
<evidence type="ECO:0000313" key="7">
    <source>
        <dbReference type="EMBL" id="KZV98143.1"/>
    </source>
</evidence>
<sequence length="514" mass="56412">MAAVAVALVDNTIVALVKTVFASILEVFIICLAGFLLATRGTLDPQTRKQLNRVNVSLFTPSLLFSKVAFFLSPAKLKELWIVPVIFAVVTVTSMVVGWVLSYVFRLKKTQRNFAIAAAMFMNTNSLPIALMQSLVVTVPGLKWDEDDNKNAMVGRALTYLVLHSTLGMILRWSFGVTLLAAADPEASDEAPPPEPEQPRMLTMGPAESAAPGGAPASATVPVKPRAPERRATSASVIGRNPGFFYSFPYIQQDTPVASRITLVNEMSDEDADHEQSEVEDDLPQPNGRKSTTEPSTSVWHSRLRRARRRAALFLHDLNEFMTAPLWAAIMSLVVACIPPVQHALDMHMRPVKGAISSAGNCSIPVTLVVLGAYFWREDPAKKKSKKGKKKGMKQMVKDWWNAPKGPSPPPGETRTVLVSILARMVVTPVVLLPLIYLFAKFDLHEMFDDPVFVVSTVLVVSSPPAITLAQMTQQASGDAFERLISRTIFWAYAVCTPPLTILYVVLGLYLSRQ</sequence>
<evidence type="ECO:0000256" key="6">
    <source>
        <dbReference type="SAM" id="Phobius"/>
    </source>
</evidence>
<feature type="region of interest" description="Disordered" evidence="5">
    <location>
        <begin position="268"/>
        <end position="298"/>
    </location>
</feature>
<evidence type="ECO:0000256" key="4">
    <source>
        <dbReference type="ARBA" id="ARBA00023136"/>
    </source>
</evidence>
<reference evidence="7 8" key="1">
    <citation type="journal article" date="2016" name="Mol. Biol. Evol.">
        <title>Comparative Genomics of Early-Diverging Mushroom-Forming Fungi Provides Insights into the Origins of Lignocellulose Decay Capabilities.</title>
        <authorList>
            <person name="Nagy L.G."/>
            <person name="Riley R."/>
            <person name="Tritt A."/>
            <person name="Adam C."/>
            <person name="Daum C."/>
            <person name="Floudas D."/>
            <person name="Sun H."/>
            <person name="Yadav J.S."/>
            <person name="Pangilinan J."/>
            <person name="Larsson K.H."/>
            <person name="Matsuura K."/>
            <person name="Barry K."/>
            <person name="Labutti K."/>
            <person name="Kuo R."/>
            <person name="Ohm R.A."/>
            <person name="Bhattacharya S.S."/>
            <person name="Shirouzu T."/>
            <person name="Yoshinaga Y."/>
            <person name="Martin F.M."/>
            <person name="Grigoriev I.V."/>
            <person name="Hibbett D.S."/>
        </authorList>
    </citation>
    <scope>NUCLEOTIDE SEQUENCE [LARGE SCALE GENOMIC DNA]</scope>
    <source>
        <strain evidence="7 8">HHB12029</strain>
    </source>
</reference>
<feature type="transmembrane region" description="Helical" evidence="6">
    <location>
        <begin position="81"/>
        <end position="102"/>
    </location>
</feature>
<protein>
    <submittedName>
        <fullName evidence="7">Auxin efflux carrier</fullName>
    </submittedName>
</protein>
<feature type="transmembrane region" description="Helical" evidence="6">
    <location>
        <begin position="490"/>
        <end position="511"/>
    </location>
</feature>
<name>A0A165LPK7_EXIGL</name>
<feature type="region of interest" description="Disordered" evidence="5">
    <location>
        <begin position="186"/>
        <end position="234"/>
    </location>
</feature>
<keyword evidence="3 6" id="KW-1133">Transmembrane helix</keyword>
<evidence type="ECO:0000256" key="1">
    <source>
        <dbReference type="ARBA" id="ARBA00004141"/>
    </source>
</evidence>
<gene>
    <name evidence="7" type="ORF">EXIGLDRAFT_669667</name>
</gene>
<organism evidence="7 8">
    <name type="scientific">Exidia glandulosa HHB12029</name>
    <dbReference type="NCBI Taxonomy" id="1314781"/>
    <lineage>
        <taxon>Eukaryota</taxon>
        <taxon>Fungi</taxon>
        <taxon>Dikarya</taxon>
        <taxon>Basidiomycota</taxon>
        <taxon>Agaricomycotina</taxon>
        <taxon>Agaricomycetes</taxon>
        <taxon>Auriculariales</taxon>
        <taxon>Exidiaceae</taxon>
        <taxon>Exidia</taxon>
    </lineage>
</organism>
<feature type="compositionally biased region" description="Polar residues" evidence="5">
    <location>
        <begin position="288"/>
        <end position="298"/>
    </location>
</feature>
<keyword evidence="4 6" id="KW-0472">Membrane</keyword>
<feature type="transmembrane region" description="Helical" evidence="6">
    <location>
        <begin position="114"/>
        <end position="137"/>
    </location>
</feature>
<dbReference type="GO" id="GO:0016020">
    <property type="term" value="C:membrane"/>
    <property type="evidence" value="ECO:0007669"/>
    <property type="project" value="UniProtKB-SubCell"/>
</dbReference>
<accession>A0A165LPK7</accession>
<dbReference type="PANTHER" id="PTHR31794:SF2">
    <property type="entry name" value="AUXIN EFFLUX TRANSPORTER FAMILY PROTEIN (EUROFUNG)"/>
    <property type="match status" value="1"/>
</dbReference>
<evidence type="ECO:0000256" key="3">
    <source>
        <dbReference type="ARBA" id="ARBA00022989"/>
    </source>
</evidence>
<dbReference type="GO" id="GO:0055085">
    <property type="term" value="P:transmembrane transport"/>
    <property type="evidence" value="ECO:0007669"/>
    <property type="project" value="InterPro"/>
</dbReference>
<dbReference type="AlphaFoldDB" id="A0A165LPK7"/>
<feature type="compositionally biased region" description="Acidic residues" evidence="5">
    <location>
        <begin position="268"/>
        <end position="283"/>
    </location>
</feature>
<feature type="compositionally biased region" description="Low complexity" evidence="5">
    <location>
        <begin position="205"/>
        <end position="219"/>
    </location>
</feature>
<feature type="transmembrane region" description="Helical" evidence="6">
    <location>
        <begin position="157"/>
        <end position="175"/>
    </location>
</feature>
<dbReference type="InterPro" id="IPR004776">
    <property type="entry name" value="Mem_transp_PIN-like"/>
</dbReference>
<dbReference type="Pfam" id="PF03547">
    <property type="entry name" value="Mem_trans"/>
    <property type="match status" value="1"/>
</dbReference>
<dbReference type="OrthoDB" id="2499604at2759"/>
<dbReference type="FunCoup" id="A0A165LPK7">
    <property type="interactions" value="31"/>
</dbReference>
<evidence type="ECO:0000256" key="2">
    <source>
        <dbReference type="ARBA" id="ARBA00022692"/>
    </source>
</evidence>
<keyword evidence="2 6" id="KW-0812">Transmembrane</keyword>
<feature type="transmembrane region" description="Helical" evidence="6">
    <location>
        <begin position="452"/>
        <end position="470"/>
    </location>
</feature>
<dbReference type="STRING" id="1314781.A0A165LPK7"/>
<evidence type="ECO:0000256" key="5">
    <source>
        <dbReference type="SAM" id="MobiDB-lite"/>
    </source>
</evidence>
<feature type="transmembrane region" description="Helical" evidence="6">
    <location>
        <begin position="55"/>
        <end position="75"/>
    </location>
</feature>
<feature type="transmembrane region" description="Helical" evidence="6">
    <location>
        <begin position="355"/>
        <end position="376"/>
    </location>
</feature>
<feature type="transmembrane region" description="Helical" evidence="6">
    <location>
        <begin position="20"/>
        <end position="43"/>
    </location>
</feature>
<keyword evidence="8" id="KW-1185">Reference proteome</keyword>
<proteinExistence type="predicted"/>
<dbReference type="GO" id="GO:0005783">
    <property type="term" value="C:endoplasmic reticulum"/>
    <property type="evidence" value="ECO:0007669"/>
    <property type="project" value="TreeGrafter"/>
</dbReference>
<dbReference type="Proteomes" id="UP000077266">
    <property type="component" value="Unassembled WGS sequence"/>
</dbReference>
<dbReference type="EMBL" id="KV425922">
    <property type="protein sequence ID" value="KZV98143.1"/>
    <property type="molecule type" value="Genomic_DNA"/>
</dbReference>
<dbReference type="InParanoid" id="A0A165LPK7"/>